<evidence type="ECO:0000313" key="2">
    <source>
        <dbReference type="EMBL" id="KAF4150383.1"/>
    </source>
</evidence>
<dbReference type="EMBL" id="JAACNO010000078">
    <property type="protein sequence ID" value="KAF4150383.1"/>
    <property type="molecule type" value="Genomic_DNA"/>
</dbReference>
<organism evidence="2 5">
    <name type="scientific">Phytophthora infestans</name>
    <name type="common">Potato late blight agent</name>
    <name type="synonym">Botrytis infestans</name>
    <dbReference type="NCBI Taxonomy" id="4787"/>
    <lineage>
        <taxon>Eukaryota</taxon>
        <taxon>Sar</taxon>
        <taxon>Stramenopiles</taxon>
        <taxon>Oomycota</taxon>
        <taxon>Peronosporomycetes</taxon>
        <taxon>Peronosporales</taxon>
        <taxon>Peronosporaceae</taxon>
        <taxon>Phytophthora</taxon>
    </lineage>
</organism>
<accession>A0A8S9VCE5</accession>
<dbReference type="AlphaFoldDB" id="A0A8S9VCE5"/>
<reference evidence="2" key="1">
    <citation type="submission" date="2020-03" db="EMBL/GenBank/DDBJ databases">
        <title>Hybrid Assembly of Korean Phytophthora infestans isolates.</title>
        <authorList>
            <person name="Prokchorchik M."/>
            <person name="Lee Y."/>
            <person name="Seo J."/>
            <person name="Cho J.-H."/>
            <person name="Park Y.-E."/>
            <person name="Jang D.-C."/>
            <person name="Im J.-S."/>
            <person name="Choi J.-G."/>
            <person name="Park H.-J."/>
            <person name="Lee G.-B."/>
            <person name="Lee Y.-G."/>
            <person name="Hong S.-Y."/>
            <person name="Cho K."/>
            <person name="Sohn K.H."/>
        </authorList>
    </citation>
    <scope>NUCLEOTIDE SEQUENCE</scope>
    <source>
        <strain evidence="2">KR_2_A2</strain>
    </source>
</reference>
<dbReference type="Proteomes" id="UP000704712">
    <property type="component" value="Unassembled WGS sequence"/>
</dbReference>
<gene>
    <name evidence="1" type="ORF">GN958_ATG00436</name>
    <name evidence="2" type="ORF">GN958_ATG00440</name>
    <name evidence="3" type="ORF">GN958_ATG00450</name>
    <name evidence="4" type="ORF">GN958_ATG00454</name>
</gene>
<sequence length="150" mass="17033">MDNDYGAVIWRWHTNLEQLEVVLEIGVLKYPVSVAVQRSVDTSDYVNAEDDEPPDCKPPIRKLNEFRGGHGHELTSVATQFRTRQSPRCTSVFRLVKAHLPMKRCAPVSRTCARCRRRSATPTARNLRLLSARTARIRLSSQNGNTVFTL</sequence>
<proteinExistence type="predicted"/>
<dbReference type="EMBL" id="JAACNO010000078">
    <property type="protein sequence ID" value="KAF4150393.1"/>
    <property type="molecule type" value="Genomic_DNA"/>
</dbReference>
<dbReference type="EMBL" id="JAACNO010000078">
    <property type="protein sequence ID" value="KAF4150379.1"/>
    <property type="molecule type" value="Genomic_DNA"/>
</dbReference>
<name>A0A8S9VCE5_PHYIN</name>
<dbReference type="EMBL" id="JAACNO010000078">
    <property type="protein sequence ID" value="KAF4150397.1"/>
    <property type="molecule type" value="Genomic_DNA"/>
</dbReference>
<evidence type="ECO:0000313" key="3">
    <source>
        <dbReference type="EMBL" id="KAF4150393.1"/>
    </source>
</evidence>
<evidence type="ECO:0000313" key="4">
    <source>
        <dbReference type="EMBL" id="KAF4150397.1"/>
    </source>
</evidence>
<protein>
    <submittedName>
        <fullName evidence="2">Uncharacterized protein</fullName>
    </submittedName>
</protein>
<comment type="caution">
    <text evidence="2">The sequence shown here is derived from an EMBL/GenBank/DDBJ whole genome shotgun (WGS) entry which is preliminary data.</text>
</comment>
<evidence type="ECO:0000313" key="1">
    <source>
        <dbReference type="EMBL" id="KAF4150379.1"/>
    </source>
</evidence>
<evidence type="ECO:0000313" key="5">
    <source>
        <dbReference type="Proteomes" id="UP000704712"/>
    </source>
</evidence>